<organism evidence="10 11">
    <name type="scientific">Tepidibacter thalassicus DSM 15285</name>
    <dbReference type="NCBI Taxonomy" id="1123350"/>
    <lineage>
        <taxon>Bacteria</taxon>
        <taxon>Bacillati</taxon>
        <taxon>Bacillota</taxon>
        <taxon>Clostridia</taxon>
        <taxon>Peptostreptococcales</taxon>
        <taxon>Peptostreptococcaceae</taxon>
        <taxon>Tepidibacter</taxon>
    </lineage>
</organism>
<proteinExistence type="predicted"/>
<dbReference type="PROSITE" id="PS50930">
    <property type="entry name" value="HTH_LYTTR"/>
    <property type="match status" value="1"/>
</dbReference>
<dbReference type="SUPFAM" id="SSF52172">
    <property type="entry name" value="CheY-like"/>
    <property type="match status" value="1"/>
</dbReference>
<dbReference type="PROSITE" id="PS50110">
    <property type="entry name" value="RESPONSE_REGULATORY"/>
    <property type="match status" value="1"/>
</dbReference>
<dbReference type="AlphaFoldDB" id="A0A1M5TVW4"/>
<dbReference type="Gene3D" id="2.40.50.1020">
    <property type="entry name" value="LytTr DNA-binding domain"/>
    <property type="match status" value="1"/>
</dbReference>
<accession>A0A1M5TVW4</accession>
<dbReference type="Proteomes" id="UP000242520">
    <property type="component" value="Unassembled WGS sequence"/>
</dbReference>
<keyword evidence="4" id="KW-0010">Activator</keyword>
<dbReference type="PANTHER" id="PTHR37299">
    <property type="entry name" value="TRANSCRIPTIONAL REGULATOR-RELATED"/>
    <property type="match status" value="1"/>
</dbReference>
<evidence type="ECO:0000259" key="9">
    <source>
        <dbReference type="PROSITE" id="PS50930"/>
    </source>
</evidence>
<dbReference type="RefSeq" id="WP_072726545.1">
    <property type="nucleotide sequence ID" value="NZ_FQXH01000045.1"/>
</dbReference>
<feature type="domain" description="HTH LytTR-type" evidence="9">
    <location>
        <begin position="142"/>
        <end position="244"/>
    </location>
</feature>
<gene>
    <name evidence="10" type="ORF">SAMN02744040_02313</name>
</gene>
<dbReference type="OrthoDB" id="9809318at2"/>
<evidence type="ECO:0000256" key="7">
    <source>
        <dbReference type="PROSITE-ProRule" id="PRU00169"/>
    </source>
</evidence>
<dbReference type="InterPro" id="IPR001789">
    <property type="entry name" value="Sig_transdc_resp-reg_receiver"/>
</dbReference>
<evidence type="ECO:0000256" key="1">
    <source>
        <dbReference type="ARBA" id="ARBA00018672"/>
    </source>
</evidence>
<comment type="function">
    <text evidence="6">Required for high-level post-exponential phase expression of a series of secreted proteins.</text>
</comment>
<keyword evidence="2" id="KW-0963">Cytoplasm</keyword>
<comment type="function">
    <text evidence="5">May play the central regulatory role in sporulation. It may be an element of the effector pathway responsible for the activation of sporulation genes in response to nutritional stress. Spo0A may act in concert with spo0H (a sigma factor) to control the expression of some genes that are critical to the sporulation process.</text>
</comment>
<keyword evidence="11" id="KW-1185">Reference proteome</keyword>
<dbReference type="GO" id="GO:0003677">
    <property type="term" value="F:DNA binding"/>
    <property type="evidence" value="ECO:0007669"/>
    <property type="project" value="InterPro"/>
</dbReference>
<dbReference type="Pfam" id="PF04397">
    <property type="entry name" value="LytTR"/>
    <property type="match status" value="1"/>
</dbReference>
<evidence type="ECO:0000259" key="8">
    <source>
        <dbReference type="PROSITE" id="PS50110"/>
    </source>
</evidence>
<dbReference type="PANTHER" id="PTHR37299:SF3">
    <property type="entry name" value="STAGE 0 SPORULATION PROTEIN A HOMOLOG"/>
    <property type="match status" value="1"/>
</dbReference>
<dbReference type="Gene3D" id="3.40.50.2300">
    <property type="match status" value="1"/>
</dbReference>
<evidence type="ECO:0000256" key="4">
    <source>
        <dbReference type="ARBA" id="ARBA00023159"/>
    </source>
</evidence>
<evidence type="ECO:0000313" key="10">
    <source>
        <dbReference type="EMBL" id="SHH54746.1"/>
    </source>
</evidence>
<sequence>MFNVIICEDDKEIVKRIVRVINNYNDSILKDEYKFDIVLIRDSTDGVIDCVKQNLNKKNIYILDIELKYNQSGMKLAKEIRKYDKNGEIIIITNYPIMVMSIFKYKLKALDFIDKTDDIECRLLENLDIIRNLSEGNKRDSIVIKSGKREYILKFNEIIKFETTGIPHKIRVSTVDSIIEFHGSFKEIEEELDKRFYKSHRTCIINKDYIKIINKDLNDLYVLMKNGEKAILSRTAIKGLINDG</sequence>
<evidence type="ECO:0000256" key="6">
    <source>
        <dbReference type="ARBA" id="ARBA00037164"/>
    </source>
</evidence>
<dbReference type="STRING" id="1123350.SAMN02744040_02313"/>
<dbReference type="GO" id="GO:0000156">
    <property type="term" value="F:phosphorelay response regulator activity"/>
    <property type="evidence" value="ECO:0007669"/>
    <property type="project" value="InterPro"/>
</dbReference>
<reference evidence="11" key="1">
    <citation type="submission" date="2016-11" db="EMBL/GenBank/DDBJ databases">
        <authorList>
            <person name="Varghese N."/>
            <person name="Submissions S."/>
        </authorList>
    </citation>
    <scope>NUCLEOTIDE SEQUENCE [LARGE SCALE GENOMIC DNA]</scope>
    <source>
        <strain evidence="11">DSM 15285</strain>
    </source>
</reference>
<keyword evidence="7" id="KW-0597">Phosphoprotein</keyword>
<dbReference type="SMART" id="SM00850">
    <property type="entry name" value="LytTR"/>
    <property type="match status" value="1"/>
</dbReference>
<dbReference type="InterPro" id="IPR046947">
    <property type="entry name" value="LytR-like"/>
</dbReference>
<evidence type="ECO:0000256" key="5">
    <source>
        <dbReference type="ARBA" id="ARBA00024867"/>
    </source>
</evidence>
<dbReference type="InterPro" id="IPR007492">
    <property type="entry name" value="LytTR_DNA-bd_dom"/>
</dbReference>
<protein>
    <recommendedName>
        <fullName evidence="1">Stage 0 sporulation protein A homolog</fullName>
    </recommendedName>
</protein>
<name>A0A1M5TVW4_9FIRM</name>
<evidence type="ECO:0000256" key="2">
    <source>
        <dbReference type="ARBA" id="ARBA00022490"/>
    </source>
</evidence>
<keyword evidence="3" id="KW-0902">Two-component regulatory system</keyword>
<feature type="modified residue" description="4-aspartylphosphate" evidence="7">
    <location>
        <position position="64"/>
    </location>
</feature>
<evidence type="ECO:0000313" key="11">
    <source>
        <dbReference type="Proteomes" id="UP000242520"/>
    </source>
</evidence>
<dbReference type="EMBL" id="FQXH01000045">
    <property type="protein sequence ID" value="SHH54746.1"/>
    <property type="molecule type" value="Genomic_DNA"/>
</dbReference>
<feature type="domain" description="Response regulatory" evidence="8">
    <location>
        <begin position="3"/>
        <end position="130"/>
    </location>
</feature>
<evidence type="ECO:0000256" key="3">
    <source>
        <dbReference type="ARBA" id="ARBA00023012"/>
    </source>
</evidence>
<dbReference type="InterPro" id="IPR011006">
    <property type="entry name" value="CheY-like_superfamily"/>
</dbReference>